<feature type="compositionally biased region" description="Polar residues" evidence="4">
    <location>
        <begin position="2548"/>
        <end position="2568"/>
    </location>
</feature>
<sequence length="3066" mass="332257">MPGYQTMSGRSTLPAPMIMQFPPFQIEEADYRAGIINVTARSPIGNVIPLKISKDSTGQFTTNFIPDEIGDWTITITSNGRPISGSPFTVRVYDGTKVKVFGIEGGDNGQPVSFTVDTANAGNGKLKVEVTKDGKPIIPNIAQYGKQYKINFSPEGAGVYSIRVFYATVEVPGSPFKVTIVDSSNVTASGEGLHSCLAGKTTSFIVNTGRAILTDGEVTINIISPSGIPTYPTAKPIGAGSYKVSYLPEEVGRYTIHVKYGGKPIFGSPFIVDVFGLNEVAVLSLTKQTVVNKMAILEFDAKDSGTAEPIVKVNDGKVPCDLKKLDGRKYRASFTPRKTGHFYVEVKLYNVEIPGSPFKVKVHDGSRVATSLDGARGILKMPMKFEVNTSPYEGEVKVQVYSPTRKLTLCKVIKVDDQIYNCEFLPTELGNYDVSISFEDHQIEGSPFTVPVSNPSGVLVSMKSRSLVLGQTFHLTADTTKAGPGDLSVRASNVSGPVPMEGSLIANGMYAVSFIPQIPGKYFIEVSFDCLPLPDSPIILTVYDVRNVTISAGNSPLTAVGHSRAIHVNTEHAGNAELQARLTAPGQHSSPLQITGTSQTGYDISFIPRCPGPHKIDVTYGGVVVPHSPITFMAYDSSKIKVIGVCDRVVGKRSTFLIDLNDSGEGELEVVVMSSSGKPIMNDVNALQPGKLEVSFVPIEGGTHFVEVTFNKEIVQGSPFKFKVSDPNKTQVRGDGIETAEVNTPAHFFIVSNDAKVGDFDVQIKGPPKSRQVHPLVSESGHNQLKVEYTTRNVGEYQISIQYLDMPIPNSPFYVKSWDASKVVLSRVGQSHVGVESSFFVEMKDAGDGTVEISIVDPTGQLIPNQVSSKCPGVLEVKYVPLVAGDHNIMIEFNGVKINGTPMQFQVVDPGKVTVKGEGLSTITCNAVACFVISAPDTQMRDVDVHIIGPNGNDVLYNINERGGSYRVDYTPKMAGDYVIDVSVYKTPVKCSPFIAKAFDATKVMIANVSMGNVGEKSEFKIILAEAGEGVCEICITDPNGQLVPNQVASPAPGILDVVYVPSVYGHHKGVVLFNKQNIPGSPFSFMVVDKSKVTCKTNNSGFAPVKKLTSVLIQAPMAEMKDIEVKVIGPKEVEIPCDVCDAGSNSFRVDFTPQVSGDYHVAVKYFNQPIHVCTVKAWDICKVFVSSIEIARVKSENVFNVDVREAGEGKLEISIQNFSNQMIENTITPVSKTPGLYHVSCTPLVTGIHKVYVQFNGENANGSPFQMVVCDPKQATVSGEGLGIVRCNRPTFFEINGPAALLADVHVNIKSPTRKEVKSKVKEKAAGKFLVEYTPEEPGEHLISVKYFDEPIQNSPFISIAWNIGFVKVECIKPGIIGRTNTFHINAGEAGPGNLEVMITCNGQVVKNTARAIQDTGLVEVTYTPVSFEPHLINVKYNGEPVIGSPFVSTVLNGNLARATGPGLGRVKANVPTKFTVIANAVESPADLEVLITSPSGQIVPASISGSHNSGYVVEYIPLEAGQHLLSVKYADMEIKDSPFHPDVFDPTHVVVSCIPVGCINTCVSFKADTSNAGCGRLTASVQGVKTRPIPEISTDCNGVSMISFTPIESGLHHIAIKFNDCDVPGSPFKCSVVDQNKVRVRMDMTGFKPVGKPVQMQLDTEDMSDLPIQSSVVDPDGNPVEIAEQRAGSIHTLQFLPEVVGKYVINIFYGCGLVPGSPFHCLTYDPSQVKIVDLTNNGTMGQDISFLVDTTEAGPGPVDVNITSNGKGVPTKKEKYMDKHKFTFCAKYPSDYLINVHFNKEQVPETPFIYKIINPANNMNLVSGNNNKPVAVGQPVWAAVVPPHDVRICANDCVAEVIGPYNDQLLPSRVSGLSNGNVKVEYTSKICGLHAIRVTYGGQLVPGSPVINNIFDPSLITIEGVKYGEVGRPMVFDIVKNECGNAELLVTVTDPNDIELPISIVDIDNGDRVTYMPEMPGIYKINVTYGGCIVPGCPVRQEIAAYYPATASGDGLFKGLVGKKATFNVDTKKQIGELVVQVQSPNGPVKSDITPEINGNFRVDYVPPEAGTYSVIMTFKKKEIRGPFNPIISDPSQVKVVDSWEFWPQEDHVIVPINQLKTIGFNTEMAGPGEMTATIDPPDGNTCLAPDLIQTEGGYLLKFIPKSFGNYVIRVYYNKLPIKVFPIIAMCNPQTLDLVVDIPPEPNTCCANCTCEKDEKQKEECGMGCNRNGSPYPPPAKDDNSSSEEEDNIIVAQKESKVGRARPGKNVKFNDKLETIDDKKKIENETENKVENLTNAYILDPNLGLIQTQIVPQFLNPQIVGGQLQAVPQIVDSNGFSLAAPQYIFQQPQIEVVPNMAPTAFMSSQDPQIIGGQLQTVPQIVGGQLQAVPQIVDSNYVSLAAPQFILQQPQIEVQNMPSQVQPIVVQEAVQQFENAKPNYPYEVNACKISGNICNVPEIQQPIIYAVETPPPKKETANSSVQTLSIDAVETQTDPEPPQLIPVIYEDYQIELCCPIHQFQPACPTCPTCTRFPPQCMPCPCPEPKTTSSSSVQTVPEQSTGGTQTDDCQPKEVIDVIHMMEPQPMCHPPQPMLILSHPECPPPPCMATSCQTAQTATANDESVVIVPCDPNQPIPQQLTTADGQFVLLPYNSCCPVGGQEVIAPPTEMDLMKARHDEFKNYMSTRVLEPQECFHHIFIEPPPCVPETKKPETESMVELVKLLSEMNRSKEQKEQILIEEPCRIDENMVVLSGPGLSLARCREQACFVIDGKAAGPGVPSAKLIGLKEEIPVDIELVDENLYGCSYVPTVAGAYLLTVCWSGRQVLGSPIKITVLPCCDPKQVTLYTECLKCAQIGQDVSVVADCRRAGCGNLTAHVQGPSKLYNCDVDNRNDGTFEIVFRPVEAGSYTLNVMYDGEHVPESPFQFKVGASPDASKVKVSGEGLKNGILATFNSSFCVDTRGAGPGKLNVKVRGKKGAFQVEMKRDPHRDRVILCKFNPAEVGEYWVNILWSGAHVPGSPFKVIVVDTLQELKALGSGAKQTSSDMFYGSMSSDPGSNLSFGGEDF</sequence>
<dbReference type="KEGG" id="hro:HELRODRAFT_192560"/>
<protein>
    <submittedName>
        <fullName evidence="5 6">Uncharacterized protein</fullName>
    </submittedName>
</protein>
<organism evidence="6 7">
    <name type="scientific">Helobdella robusta</name>
    <name type="common">Californian leech</name>
    <dbReference type="NCBI Taxonomy" id="6412"/>
    <lineage>
        <taxon>Eukaryota</taxon>
        <taxon>Metazoa</taxon>
        <taxon>Spiralia</taxon>
        <taxon>Lophotrochozoa</taxon>
        <taxon>Annelida</taxon>
        <taxon>Clitellata</taxon>
        <taxon>Hirudinea</taxon>
        <taxon>Rhynchobdellida</taxon>
        <taxon>Glossiphoniidae</taxon>
        <taxon>Helobdella</taxon>
    </lineage>
</organism>
<feature type="region of interest" description="Disordered" evidence="4">
    <location>
        <begin position="2226"/>
        <end position="2248"/>
    </location>
</feature>
<dbReference type="InterPro" id="IPR044801">
    <property type="entry name" value="Filamin"/>
</dbReference>
<feature type="repeat" description="Filamin" evidence="3">
    <location>
        <begin position="450"/>
        <end position="542"/>
    </location>
</feature>
<feature type="repeat" description="Filamin" evidence="3">
    <location>
        <begin position="1373"/>
        <end position="1452"/>
    </location>
</feature>
<dbReference type="EMBL" id="AMQM01005376">
    <property type="status" value="NOT_ANNOTATED_CDS"/>
    <property type="molecule type" value="Genomic_DNA"/>
</dbReference>
<evidence type="ECO:0000313" key="7">
    <source>
        <dbReference type="Proteomes" id="UP000015101"/>
    </source>
</evidence>
<feature type="repeat" description="Filamin" evidence="3">
    <location>
        <begin position="644"/>
        <end position="724"/>
    </location>
</feature>
<evidence type="ECO:0000256" key="4">
    <source>
        <dbReference type="SAM" id="MobiDB-lite"/>
    </source>
</evidence>
<proteinExistence type="inferred from homology"/>
<feature type="repeat" description="Filamin" evidence="3">
    <location>
        <begin position="996"/>
        <end position="1088"/>
    </location>
</feature>
<dbReference type="InterPro" id="IPR017868">
    <property type="entry name" value="Filamin/ABP280_repeat-like"/>
</dbReference>
<dbReference type="SUPFAM" id="SSF81296">
    <property type="entry name" value="E set domains"/>
    <property type="match status" value="27"/>
</dbReference>
<dbReference type="PANTHER" id="PTHR38537">
    <property type="entry name" value="JITTERBUG, ISOFORM N"/>
    <property type="match status" value="1"/>
</dbReference>
<dbReference type="FunFam" id="2.60.40.10:FF:001145">
    <property type="entry name" value="Jitterbug, isoform I"/>
    <property type="match status" value="1"/>
</dbReference>
<dbReference type="GO" id="GO:0030036">
    <property type="term" value="P:actin cytoskeleton organization"/>
    <property type="evidence" value="ECO:0007669"/>
    <property type="project" value="InterPro"/>
</dbReference>
<dbReference type="InParanoid" id="T1FU29"/>
<dbReference type="InterPro" id="IPR013783">
    <property type="entry name" value="Ig-like_fold"/>
</dbReference>
<feature type="repeat" description="Filamin" evidence="3">
    <location>
        <begin position="2007"/>
        <end position="2098"/>
    </location>
</feature>
<feature type="repeat" description="Filamin" evidence="3">
    <location>
        <begin position="178"/>
        <end position="274"/>
    </location>
</feature>
<feature type="repeat" description="Filamin" evidence="3">
    <location>
        <begin position="1268"/>
        <end position="1362"/>
    </location>
</feature>
<feature type="repeat" description="Filamin" evidence="3">
    <location>
        <begin position="1723"/>
        <end position="1814"/>
    </location>
</feature>
<feature type="repeat" description="Filamin" evidence="3">
    <location>
        <begin position="722"/>
        <end position="817"/>
    </location>
</feature>
<dbReference type="HOGENOM" id="CLU_000450_0_0_1"/>
<evidence type="ECO:0000256" key="2">
    <source>
        <dbReference type="ARBA" id="ARBA00022737"/>
    </source>
</evidence>
<feature type="repeat" description="Filamin" evidence="3">
    <location>
        <begin position="905"/>
        <end position="998"/>
    </location>
</feature>
<dbReference type="Pfam" id="PF00630">
    <property type="entry name" value="Filamin"/>
    <property type="match status" value="25"/>
</dbReference>
<dbReference type="EMBL" id="KB096900">
    <property type="protein sequence ID" value="ESO00645.1"/>
    <property type="molecule type" value="Genomic_DNA"/>
</dbReference>
<feature type="repeat" description="Filamin" evidence="3">
    <location>
        <begin position="360"/>
        <end position="452"/>
    </location>
</feature>
<feature type="repeat" description="Filamin" evidence="3">
    <location>
        <begin position="1183"/>
        <end position="1270"/>
    </location>
</feature>
<dbReference type="PANTHER" id="PTHR38537:SF13">
    <property type="entry name" value="JITTERBUG, ISOFORM N"/>
    <property type="match status" value="1"/>
</dbReference>
<name>T1FU29_HELRO</name>
<feature type="repeat" description="Filamin" evidence="3">
    <location>
        <begin position="2929"/>
        <end position="3025"/>
    </location>
</feature>
<evidence type="ECO:0000256" key="3">
    <source>
        <dbReference type="PROSITE-ProRule" id="PRU00087"/>
    </source>
</evidence>
<feature type="repeat" description="Filamin" evidence="3">
    <location>
        <begin position="540"/>
        <end position="634"/>
    </location>
</feature>
<feature type="repeat" description="Filamin" evidence="3">
    <location>
        <begin position="815"/>
        <end position="907"/>
    </location>
</feature>
<dbReference type="FunCoup" id="T1FU29">
    <property type="interactions" value="1"/>
</dbReference>
<feature type="repeat" description="Filamin" evidence="3">
    <location>
        <begin position="1566"/>
        <end position="1634"/>
    </location>
</feature>
<dbReference type="OMA" id="PMVCPVR"/>
<dbReference type="eggNOG" id="KOG0518">
    <property type="taxonomic scope" value="Eukaryota"/>
</dbReference>
<dbReference type="STRING" id="6412.T1FU29"/>
<evidence type="ECO:0000313" key="5">
    <source>
        <dbReference type="EMBL" id="ESO00645.1"/>
    </source>
</evidence>
<feature type="repeat" description="Filamin" evidence="3">
    <location>
        <begin position="1632"/>
        <end position="1725"/>
    </location>
</feature>
<dbReference type="PROSITE" id="PS50194">
    <property type="entry name" value="FILAMIN_REPEAT"/>
    <property type="match status" value="27"/>
</dbReference>
<evidence type="ECO:0000256" key="1">
    <source>
        <dbReference type="ARBA" id="ARBA00009238"/>
    </source>
</evidence>
<feature type="repeat" description="Filamin" evidence="3">
    <location>
        <begin position="1450"/>
        <end position="1545"/>
    </location>
</feature>
<feature type="repeat" description="Filamin" evidence="3">
    <location>
        <begin position="2745"/>
        <end position="2834"/>
    </location>
</feature>
<feature type="repeat" description="Filamin" evidence="3">
    <location>
        <begin position="2123"/>
        <end position="2189"/>
    </location>
</feature>
<feature type="repeat" description="Filamin" evidence="3">
    <location>
        <begin position="102"/>
        <end position="180"/>
    </location>
</feature>
<accession>T1FU29</accession>
<dbReference type="EnsemblMetazoa" id="HelroT192560">
    <property type="protein sequence ID" value="HelroP192560"/>
    <property type="gene ID" value="HelroG192560"/>
</dbReference>
<reference evidence="7" key="1">
    <citation type="submission" date="2012-12" db="EMBL/GenBank/DDBJ databases">
        <authorList>
            <person name="Hellsten U."/>
            <person name="Grimwood J."/>
            <person name="Chapman J.A."/>
            <person name="Shapiro H."/>
            <person name="Aerts A."/>
            <person name="Otillar R.P."/>
            <person name="Terry A.Y."/>
            <person name="Boore J.L."/>
            <person name="Simakov O."/>
            <person name="Marletaz F."/>
            <person name="Cho S.-J."/>
            <person name="Edsinger-Gonzales E."/>
            <person name="Havlak P."/>
            <person name="Kuo D.-H."/>
            <person name="Larsson T."/>
            <person name="Lv J."/>
            <person name="Arendt D."/>
            <person name="Savage R."/>
            <person name="Osoegawa K."/>
            <person name="de Jong P."/>
            <person name="Lindberg D.R."/>
            <person name="Seaver E.C."/>
            <person name="Weisblat D.A."/>
            <person name="Putnam N.H."/>
            <person name="Grigoriev I.V."/>
            <person name="Rokhsar D.S."/>
        </authorList>
    </citation>
    <scope>NUCLEOTIDE SEQUENCE</scope>
</reference>
<keyword evidence="7" id="KW-1185">Reference proteome</keyword>
<dbReference type="SMART" id="SM00557">
    <property type="entry name" value="IG_FLMN"/>
    <property type="match status" value="25"/>
</dbReference>
<feature type="repeat" description="Filamin" evidence="3">
    <location>
        <begin position="284"/>
        <end position="362"/>
    </location>
</feature>
<dbReference type="RefSeq" id="XP_009021282.1">
    <property type="nucleotide sequence ID" value="XM_009023034.1"/>
</dbReference>
<comment type="similarity">
    <text evidence="1">Belongs to the filamin family.</text>
</comment>
<reference evidence="6" key="3">
    <citation type="submission" date="2015-06" db="UniProtKB">
        <authorList>
            <consortium name="EnsemblMetazoa"/>
        </authorList>
    </citation>
    <scope>IDENTIFICATION</scope>
</reference>
<dbReference type="Gene3D" id="2.60.40.10">
    <property type="entry name" value="Immunoglobulins"/>
    <property type="match status" value="27"/>
</dbReference>
<keyword evidence="2" id="KW-0677">Repeat</keyword>
<dbReference type="CTD" id="20212325"/>
<dbReference type="Proteomes" id="UP000015101">
    <property type="component" value="Unassembled WGS sequence"/>
</dbReference>
<feature type="region of interest" description="Disordered" evidence="4">
    <location>
        <begin position="2548"/>
        <end position="2569"/>
    </location>
</feature>
<reference evidence="5 7" key="2">
    <citation type="journal article" date="2013" name="Nature">
        <title>Insights into bilaterian evolution from three spiralian genomes.</title>
        <authorList>
            <person name="Simakov O."/>
            <person name="Marletaz F."/>
            <person name="Cho S.J."/>
            <person name="Edsinger-Gonzales E."/>
            <person name="Havlak P."/>
            <person name="Hellsten U."/>
            <person name="Kuo D.H."/>
            <person name="Larsson T."/>
            <person name="Lv J."/>
            <person name="Arendt D."/>
            <person name="Savage R."/>
            <person name="Osoegawa K."/>
            <person name="de Jong P."/>
            <person name="Grimwood J."/>
            <person name="Chapman J.A."/>
            <person name="Shapiro H."/>
            <person name="Aerts A."/>
            <person name="Otillar R.P."/>
            <person name="Terry A.Y."/>
            <person name="Boore J.L."/>
            <person name="Grigoriev I.V."/>
            <person name="Lindberg D.R."/>
            <person name="Seaver E.C."/>
            <person name="Weisblat D.A."/>
            <person name="Putnam N.H."/>
            <person name="Rokhsar D.S."/>
        </authorList>
    </citation>
    <scope>NUCLEOTIDE SEQUENCE</scope>
</reference>
<dbReference type="GeneID" id="20212325"/>
<evidence type="ECO:0000313" key="6">
    <source>
        <dbReference type="EnsemblMetazoa" id="HelroP192560"/>
    </source>
</evidence>
<feature type="repeat" description="Filamin" evidence="3">
    <location>
        <begin position="1857"/>
        <end position="1912"/>
    </location>
</feature>
<feature type="repeat" description="Filamin" evidence="3">
    <location>
        <begin position="1086"/>
        <end position="1171"/>
    </location>
</feature>
<feature type="repeat" description="Filamin" evidence="3">
    <location>
        <begin position="1"/>
        <end position="92"/>
    </location>
</feature>
<dbReference type="InterPro" id="IPR014756">
    <property type="entry name" value="Ig_E-set"/>
</dbReference>
<gene>
    <name evidence="6" type="primary">20212325</name>
    <name evidence="5" type="ORF">HELRODRAFT_192560</name>
</gene>
<dbReference type="GO" id="GO:0051015">
    <property type="term" value="F:actin filament binding"/>
    <property type="evidence" value="ECO:0007669"/>
    <property type="project" value="InterPro"/>
</dbReference>
<feature type="repeat" description="Filamin" evidence="3">
    <location>
        <begin position="2835"/>
        <end position="2928"/>
    </location>
</feature>
<dbReference type="InterPro" id="IPR001298">
    <property type="entry name" value="Filamin/ABP280_rpt"/>
</dbReference>
<dbReference type="OrthoDB" id="18740at2759"/>
<feature type="repeat" description="Filamin" evidence="3">
    <location>
        <begin position="1921"/>
        <end position="2001"/>
    </location>
</feature>